<keyword evidence="12" id="KW-1185">Reference proteome</keyword>
<evidence type="ECO:0000256" key="4">
    <source>
        <dbReference type="ARBA" id="ARBA00022801"/>
    </source>
</evidence>
<comment type="cofactor">
    <cofactor evidence="8">
        <name>K(+)</name>
        <dbReference type="ChEBI" id="CHEBI:29103"/>
    </cofactor>
    <text evidence="8">Binds 1 potassium ion per subunit.</text>
</comment>
<keyword evidence="8" id="KW-0479">Metal-binding</keyword>
<dbReference type="Pfam" id="PF01926">
    <property type="entry name" value="MMR_HSR1"/>
    <property type="match status" value="1"/>
</dbReference>
<evidence type="ECO:0000313" key="12">
    <source>
        <dbReference type="Proteomes" id="UP000002033"/>
    </source>
</evidence>
<keyword evidence="4 8" id="KW-0378">Hydrolase</keyword>
<sequence length="444" mass="47200">MYEYANAMTDASTIFALSSAPGRAALSVIRISGPAVRNVLETMTAPVPKPRVAAFRTIRHPDTGEALDRAVVLWFAAPNSETGEDVAEFQGHGSRAAVAAILGALGTVKGCRLAEPGEFARRGFENGKMDLAEIEGLGDLIEAETEAQRRQALAQSSGTLSKLYESWRTRLIEIAALTEAAIDFSDEGDVSASSFADARKRADALSAEIGAHLDDGHRGEIVRDGFRVALLGAPNAGKSSLLNALAKRDAAIVSEEAGTTRDVIEVRLDLAGLPVVVSDTAGIREAESLVEQEGIRRSLAAARDADLVVWLSEAGDSTPPEPISRETSLAIRSKADLCRESTADLLAVSAVTGEGLDRLVAEIARRASEAVGTRTDPALTRVRHRQSLEAARDEIQAFLNGDSGAVELRAEDVRRAAHAIGRITGRVDVEDVLDQVFSRFCIGK</sequence>
<evidence type="ECO:0000259" key="10">
    <source>
        <dbReference type="PROSITE" id="PS51709"/>
    </source>
</evidence>
<dbReference type="eggNOG" id="COG0486">
    <property type="taxonomic scope" value="Bacteria"/>
</dbReference>
<reference evidence="12" key="1">
    <citation type="journal article" date="2011" name="J. Bacteriol.">
        <title>Genome sequences of eight morphologically diverse alphaproteobacteria.</title>
        <authorList>
            <consortium name="US DOE Joint Genome Institute"/>
            <person name="Brown P.J."/>
            <person name="Kysela D.T."/>
            <person name="Buechlein A."/>
            <person name="Hemmerich C."/>
            <person name="Brun Y.V."/>
        </authorList>
    </citation>
    <scope>NUCLEOTIDE SEQUENCE [LARGE SCALE GENOMIC DNA]</scope>
    <source>
        <strain evidence="12">ATCC 51888 / DSM 1869 / NCIB 11706 / TK 0415</strain>
    </source>
</reference>
<dbReference type="NCBIfam" id="TIGR00450">
    <property type="entry name" value="mnmE_trmE_thdF"/>
    <property type="match status" value="1"/>
</dbReference>
<keyword evidence="6 8" id="KW-0630">Potassium</keyword>
<dbReference type="GO" id="GO:0003924">
    <property type="term" value="F:GTPase activity"/>
    <property type="evidence" value="ECO:0007669"/>
    <property type="project" value="UniProtKB-UniRule"/>
</dbReference>
<evidence type="ECO:0000256" key="7">
    <source>
        <dbReference type="ARBA" id="ARBA00023134"/>
    </source>
</evidence>
<gene>
    <name evidence="8" type="primary">mnmE</name>
    <name evidence="8" type="synonym">trmE</name>
    <name evidence="11" type="ordered locus">Hden_3280</name>
</gene>
<feature type="binding site" evidence="8">
    <location>
        <begin position="254"/>
        <end position="260"/>
    </location>
    <ligand>
        <name>GTP</name>
        <dbReference type="ChEBI" id="CHEBI:37565"/>
    </ligand>
</feature>
<evidence type="ECO:0000256" key="2">
    <source>
        <dbReference type="ARBA" id="ARBA00022694"/>
    </source>
</evidence>
<organism evidence="11 12">
    <name type="scientific">Hyphomicrobium denitrificans (strain ATCC 51888 / DSM 1869 / NCIMB 11706 / TK 0415)</name>
    <dbReference type="NCBI Taxonomy" id="582899"/>
    <lineage>
        <taxon>Bacteria</taxon>
        <taxon>Pseudomonadati</taxon>
        <taxon>Pseudomonadota</taxon>
        <taxon>Alphaproteobacteria</taxon>
        <taxon>Hyphomicrobiales</taxon>
        <taxon>Hyphomicrobiaceae</taxon>
        <taxon>Hyphomicrobium</taxon>
    </lineage>
</organism>
<dbReference type="PROSITE" id="PS51709">
    <property type="entry name" value="G_TRME"/>
    <property type="match status" value="1"/>
</dbReference>
<dbReference type="InterPro" id="IPR018948">
    <property type="entry name" value="GTP-bd_TrmE_N"/>
</dbReference>
<dbReference type="GO" id="GO:0005737">
    <property type="term" value="C:cytoplasm"/>
    <property type="evidence" value="ECO:0007669"/>
    <property type="project" value="UniProtKB-SubCell"/>
</dbReference>
<proteinExistence type="inferred from homology"/>
<dbReference type="PANTHER" id="PTHR42714">
    <property type="entry name" value="TRNA MODIFICATION GTPASE GTPBP3"/>
    <property type="match status" value="1"/>
</dbReference>
<dbReference type="EC" id="3.6.-.-" evidence="8"/>
<dbReference type="GO" id="GO:0002098">
    <property type="term" value="P:tRNA wobble uridine modification"/>
    <property type="evidence" value="ECO:0007669"/>
    <property type="project" value="TreeGrafter"/>
</dbReference>
<dbReference type="Gene3D" id="1.20.120.430">
    <property type="entry name" value="tRNA modification GTPase MnmE domain 2"/>
    <property type="match status" value="1"/>
</dbReference>
<dbReference type="PANTHER" id="PTHR42714:SF2">
    <property type="entry name" value="TRNA MODIFICATION GTPASE GTPBP3, MITOCHONDRIAL"/>
    <property type="match status" value="1"/>
</dbReference>
<dbReference type="GO" id="GO:0005525">
    <property type="term" value="F:GTP binding"/>
    <property type="evidence" value="ECO:0007669"/>
    <property type="project" value="UniProtKB-UniRule"/>
</dbReference>
<dbReference type="Gene3D" id="3.30.1360.120">
    <property type="entry name" value="Probable tRNA modification gtpase trme, domain 1"/>
    <property type="match status" value="1"/>
</dbReference>
<dbReference type="NCBIfam" id="NF003661">
    <property type="entry name" value="PRK05291.1-3"/>
    <property type="match status" value="1"/>
</dbReference>
<evidence type="ECO:0000256" key="9">
    <source>
        <dbReference type="RuleBase" id="RU003313"/>
    </source>
</evidence>
<feature type="binding site" evidence="8">
    <location>
        <position position="88"/>
    </location>
    <ligand>
        <name>(6S)-5-formyl-5,6,7,8-tetrahydrofolate</name>
        <dbReference type="ChEBI" id="CHEBI:57457"/>
    </ligand>
</feature>
<name>D8JWW5_HYPDA</name>
<dbReference type="InterPro" id="IPR025867">
    <property type="entry name" value="MnmE_helical"/>
</dbReference>
<feature type="domain" description="TrmE-type G" evidence="10">
    <location>
        <begin position="225"/>
        <end position="368"/>
    </location>
</feature>
<dbReference type="EMBL" id="CP002083">
    <property type="protein sequence ID" value="ADJ25073.1"/>
    <property type="molecule type" value="Genomic_DNA"/>
</dbReference>
<dbReference type="HAMAP" id="MF_00379">
    <property type="entry name" value="GTPase_MnmE"/>
    <property type="match status" value="1"/>
</dbReference>
<keyword evidence="7 8" id="KW-0342">GTP-binding</keyword>
<dbReference type="InterPro" id="IPR004520">
    <property type="entry name" value="GTPase_MnmE"/>
</dbReference>
<keyword evidence="3 8" id="KW-0547">Nucleotide-binding</keyword>
<keyword evidence="2 8" id="KW-0819">tRNA processing</keyword>
<feature type="binding site" evidence="8">
    <location>
        <begin position="279"/>
        <end position="282"/>
    </location>
    <ligand>
        <name>GTP</name>
        <dbReference type="ChEBI" id="CHEBI:37565"/>
    </ligand>
</feature>
<dbReference type="CDD" id="cd04164">
    <property type="entry name" value="trmE"/>
    <property type="match status" value="1"/>
</dbReference>
<dbReference type="NCBIfam" id="TIGR00231">
    <property type="entry name" value="small_GTP"/>
    <property type="match status" value="1"/>
</dbReference>
<dbReference type="KEGG" id="hdn:Hden_3280"/>
<evidence type="ECO:0000256" key="3">
    <source>
        <dbReference type="ARBA" id="ARBA00022741"/>
    </source>
</evidence>
<comment type="caution">
    <text evidence="8">Lacks conserved residue(s) required for the propagation of feature annotation.</text>
</comment>
<dbReference type="Pfam" id="PF12631">
    <property type="entry name" value="MnmE_helical"/>
    <property type="match status" value="1"/>
</dbReference>
<dbReference type="Gene3D" id="3.40.50.300">
    <property type="entry name" value="P-loop containing nucleotide triphosphate hydrolases"/>
    <property type="match status" value="1"/>
</dbReference>
<dbReference type="InterPro" id="IPR005225">
    <property type="entry name" value="Small_GTP-bd"/>
</dbReference>
<dbReference type="FunFam" id="3.30.1360.120:FF:000007">
    <property type="entry name" value="tRNA modification GTPase GTPBP3, mitochondrial"/>
    <property type="match status" value="1"/>
</dbReference>
<dbReference type="InterPro" id="IPR027417">
    <property type="entry name" value="P-loop_NTPase"/>
</dbReference>
<evidence type="ECO:0000313" key="11">
    <source>
        <dbReference type="EMBL" id="ADJ25073.1"/>
    </source>
</evidence>
<dbReference type="InterPro" id="IPR027266">
    <property type="entry name" value="TrmE/GcvT-like"/>
</dbReference>
<dbReference type="SUPFAM" id="SSF52540">
    <property type="entry name" value="P-loop containing nucleoside triphosphate hydrolases"/>
    <property type="match status" value="1"/>
</dbReference>
<dbReference type="GO" id="GO:0030488">
    <property type="term" value="P:tRNA methylation"/>
    <property type="evidence" value="ECO:0007669"/>
    <property type="project" value="TreeGrafter"/>
</dbReference>
<dbReference type="SUPFAM" id="SSF103025">
    <property type="entry name" value="Folate-binding domain"/>
    <property type="match status" value="1"/>
</dbReference>
<keyword evidence="8" id="KW-0963">Cytoplasm</keyword>
<feature type="binding site" evidence="8">
    <location>
        <begin position="235"/>
        <end position="240"/>
    </location>
    <ligand>
        <name>GTP</name>
        <dbReference type="ChEBI" id="CHEBI:37565"/>
    </ligand>
</feature>
<dbReference type="InterPro" id="IPR027368">
    <property type="entry name" value="MnmE_dom2"/>
</dbReference>
<dbReference type="HOGENOM" id="CLU_019624_3_1_5"/>
<dbReference type="AlphaFoldDB" id="D8JWW5"/>
<keyword evidence="5 8" id="KW-0460">Magnesium</keyword>
<dbReference type="CDD" id="cd14858">
    <property type="entry name" value="TrmE_N"/>
    <property type="match status" value="1"/>
</dbReference>
<dbReference type="InterPro" id="IPR006073">
    <property type="entry name" value="GTP-bd"/>
</dbReference>
<dbReference type="InterPro" id="IPR031168">
    <property type="entry name" value="G_TrmE"/>
</dbReference>
<dbReference type="STRING" id="582899.Hden_3280"/>
<dbReference type="Pfam" id="PF10396">
    <property type="entry name" value="TrmE_N"/>
    <property type="match status" value="1"/>
</dbReference>
<evidence type="ECO:0000256" key="6">
    <source>
        <dbReference type="ARBA" id="ARBA00022958"/>
    </source>
</evidence>
<accession>D8JWW5</accession>
<comment type="function">
    <text evidence="8">Exhibits a very high intrinsic GTPase hydrolysis rate. Involved in the addition of a carboxymethylaminomethyl (cmnm) group at the wobble position (U34) of certain tRNAs, forming tRNA-cmnm(5)s(2)U34.</text>
</comment>
<protein>
    <recommendedName>
        <fullName evidence="8">tRNA modification GTPase MnmE</fullName>
        <ecNumber evidence="8">3.6.-.-</ecNumber>
    </recommendedName>
</protein>
<dbReference type="GO" id="GO:0046872">
    <property type="term" value="F:metal ion binding"/>
    <property type="evidence" value="ECO:0007669"/>
    <property type="project" value="UniProtKB-KW"/>
</dbReference>
<evidence type="ECO:0000256" key="1">
    <source>
        <dbReference type="ARBA" id="ARBA00011043"/>
    </source>
</evidence>
<evidence type="ECO:0000256" key="5">
    <source>
        <dbReference type="ARBA" id="ARBA00022842"/>
    </source>
</evidence>
<comment type="subcellular location">
    <subcellularLocation>
        <location evidence="8">Cytoplasm</location>
    </subcellularLocation>
</comment>
<comment type="similarity">
    <text evidence="1 8 9">Belongs to the TRAFAC class TrmE-Era-EngA-EngB-Septin-like GTPase superfamily. TrmE GTPase family.</text>
</comment>
<dbReference type="Proteomes" id="UP000002033">
    <property type="component" value="Chromosome"/>
</dbReference>
<feature type="binding site" evidence="8">
    <location>
        <position position="260"/>
    </location>
    <ligand>
        <name>Mg(2+)</name>
        <dbReference type="ChEBI" id="CHEBI:18420"/>
    </ligand>
</feature>
<feature type="binding site" evidence="8">
    <location>
        <position position="239"/>
    </location>
    <ligand>
        <name>Mg(2+)</name>
        <dbReference type="ChEBI" id="CHEBI:18420"/>
    </ligand>
</feature>
<feature type="binding site" evidence="8">
    <location>
        <position position="30"/>
    </location>
    <ligand>
        <name>(6S)-5-formyl-5,6,7,8-tetrahydrofolate</name>
        <dbReference type="ChEBI" id="CHEBI:57457"/>
    </ligand>
</feature>
<dbReference type="SUPFAM" id="SSF116878">
    <property type="entry name" value="TrmE connector domain"/>
    <property type="match status" value="1"/>
</dbReference>
<feature type="binding site" evidence="8">
    <location>
        <position position="444"/>
    </location>
    <ligand>
        <name>(6S)-5-formyl-5,6,7,8-tetrahydrofolate</name>
        <dbReference type="ChEBI" id="CHEBI:57457"/>
    </ligand>
</feature>
<comment type="subunit">
    <text evidence="8">Homodimer. Heterotetramer of two MnmE and two MnmG subunits.</text>
</comment>
<feature type="binding site" evidence="8">
    <location>
        <position position="128"/>
    </location>
    <ligand>
        <name>(6S)-5-formyl-5,6,7,8-tetrahydrofolate</name>
        <dbReference type="ChEBI" id="CHEBI:57457"/>
    </ligand>
</feature>
<evidence type="ECO:0000256" key="8">
    <source>
        <dbReference type="HAMAP-Rule" id="MF_00379"/>
    </source>
</evidence>